<accession>A0ACC2E5E2</accession>
<proteinExistence type="predicted"/>
<evidence type="ECO:0000313" key="2">
    <source>
        <dbReference type="Proteomes" id="UP001162992"/>
    </source>
</evidence>
<name>A0ACC2E5E2_DIPCM</name>
<protein>
    <submittedName>
        <fullName evidence="1">Uncharacterized protein</fullName>
    </submittedName>
</protein>
<dbReference type="EMBL" id="CM055094">
    <property type="protein sequence ID" value="KAJ7561808.1"/>
    <property type="molecule type" value="Genomic_DNA"/>
</dbReference>
<reference evidence="2" key="1">
    <citation type="journal article" date="2024" name="Proc. Natl. Acad. Sci. U.S.A.">
        <title>Extraordinary preservation of gene collinearity over three hundred million years revealed in homosporous lycophytes.</title>
        <authorList>
            <person name="Li C."/>
            <person name="Wickell D."/>
            <person name="Kuo L.Y."/>
            <person name="Chen X."/>
            <person name="Nie B."/>
            <person name="Liao X."/>
            <person name="Peng D."/>
            <person name="Ji J."/>
            <person name="Jenkins J."/>
            <person name="Williams M."/>
            <person name="Shu S."/>
            <person name="Plott C."/>
            <person name="Barry K."/>
            <person name="Rajasekar S."/>
            <person name="Grimwood J."/>
            <person name="Han X."/>
            <person name="Sun S."/>
            <person name="Hou Z."/>
            <person name="He W."/>
            <person name="Dai G."/>
            <person name="Sun C."/>
            <person name="Schmutz J."/>
            <person name="Leebens-Mack J.H."/>
            <person name="Li F.W."/>
            <person name="Wang L."/>
        </authorList>
    </citation>
    <scope>NUCLEOTIDE SEQUENCE [LARGE SCALE GENOMIC DNA]</scope>
    <source>
        <strain evidence="2">cv. PW_Plant_1</strain>
    </source>
</reference>
<organism evidence="1 2">
    <name type="scientific">Diphasiastrum complanatum</name>
    <name type="common">Issler's clubmoss</name>
    <name type="synonym">Lycopodium complanatum</name>
    <dbReference type="NCBI Taxonomy" id="34168"/>
    <lineage>
        <taxon>Eukaryota</taxon>
        <taxon>Viridiplantae</taxon>
        <taxon>Streptophyta</taxon>
        <taxon>Embryophyta</taxon>
        <taxon>Tracheophyta</taxon>
        <taxon>Lycopodiopsida</taxon>
        <taxon>Lycopodiales</taxon>
        <taxon>Lycopodiaceae</taxon>
        <taxon>Lycopodioideae</taxon>
        <taxon>Diphasiastrum</taxon>
    </lineage>
</organism>
<dbReference type="Proteomes" id="UP001162992">
    <property type="component" value="Chromosome 3"/>
</dbReference>
<keyword evidence="2" id="KW-1185">Reference proteome</keyword>
<evidence type="ECO:0000313" key="1">
    <source>
        <dbReference type="EMBL" id="KAJ7561808.1"/>
    </source>
</evidence>
<gene>
    <name evidence="1" type="ORF">O6H91_03G042000</name>
</gene>
<comment type="caution">
    <text evidence="1">The sequence shown here is derived from an EMBL/GenBank/DDBJ whole genome shotgun (WGS) entry which is preliminary data.</text>
</comment>
<sequence>MPLGVIQGWLRAGRRVPKTAFVSLSSKRGPRGYYKGKGCQPVGRHTSKGKYVIMPEKLPQFVVPDLTGFKLKPYVSHDTPKVVPEKAEAAAS</sequence>